<name>A0A9W6M5M2_9MICO</name>
<reference evidence="3" key="2">
    <citation type="submission" date="2023-01" db="EMBL/GenBank/DDBJ databases">
        <authorList>
            <person name="Sun Q."/>
            <person name="Evtushenko L."/>
        </authorList>
    </citation>
    <scope>NUCLEOTIDE SEQUENCE</scope>
    <source>
        <strain evidence="3">VKM Ac-1940</strain>
    </source>
</reference>
<reference evidence="3" key="1">
    <citation type="journal article" date="2014" name="Int. J. Syst. Evol. Microbiol.">
        <title>Complete genome sequence of Corynebacterium casei LMG S-19264T (=DSM 44701T), isolated from a smear-ripened cheese.</title>
        <authorList>
            <consortium name="US DOE Joint Genome Institute (JGI-PGF)"/>
            <person name="Walter F."/>
            <person name="Albersmeier A."/>
            <person name="Kalinowski J."/>
            <person name="Ruckert C."/>
        </authorList>
    </citation>
    <scope>NUCLEOTIDE SEQUENCE</scope>
    <source>
        <strain evidence="3">VKM Ac-1940</strain>
    </source>
</reference>
<dbReference type="Proteomes" id="UP001142291">
    <property type="component" value="Unassembled WGS sequence"/>
</dbReference>
<evidence type="ECO:0000313" key="3">
    <source>
        <dbReference type="EMBL" id="GLJ95534.1"/>
    </source>
</evidence>
<dbReference type="Pfam" id="PF04977">
    <property type="entry name" value="DivIC"/>
    <property type="match status" value="1"/>
</dbReference>
<dbReference type="EMBL" id="BSER01000009">
    <property type="protein sequence ID" value="GLJ95534.1"/>
    <property type="molecule type" value="Genomic_DNA"/>
</dbReference>
<gene>
    <name evidence="3" type="ORF">GCM10017591_15970</name>
</gene>
<keyword evidence="2" id="KW-1133">Transmembrane helix</keyword>
<keyword evidence="2" id="KW-0812">Transmembrane</keyword>
<feature type="transmembrane region" description="Helical" evidence="2">
    <location>
        <begin position="38"/>
        <end position="57"/>
    </location>
</feature>
<evidence type="ECO:0000313" key="4">
    <source>
        <dbReference type="Proteomes" id="UP001142291"/>
    </source>
</evidence>
<protein>
    <recommendedName>
        <fullName evidence="5">Septum formation initiator</fullName>
    </recommendedName>
</protein>
<sequence length="178" mass="18959">MRTAPAPSSRPRTGGASGAGATPRRAVDVREWAGGIRFSAFTAIMLGLVVLAVFVLVPTVGTYVSQRQQIAALEQSVTLTTAQVAALQQQKERWNDPAFITSQARARLYYKRPDEIVYLVDNDLPASAIPQNEAPVSKDVEVTRSDWMAQLVRSVTGAGLTQTATVPDAPGTPATPAP</sequence>
<feature type="region of interest" description="Disordered" evidence="1">
    <location>
        <begin position="1"/>
        <end position="22"/>
    </location>
</feature>
<proteinExistence type="predicted"/>
<keyword evidence="2" id="KW-0472">Membrane</keyword>
<dbReference type="InterPro" id="IPR007060">
    <property type="entry name" value="FtsL/DivIC"/>
</dbReference>
<evidence type="ECO:0000256" key="1">
    <source>
        <dbReference type="SAM" id="MobiDB-lite"/>
    </source>
</evidence>
<keyword evidence="4" id="KW-1185">Reference proteome</keyword>
<comment type="caution">
    <text evidence="3">The sequence shown here is derived from an EMBL/GenBank/DDBJ whole genome shotgun (WGS) entry which is preliminary data.</text>
</comment>
<dbReference type="AlphaFoldDB" id="A0A9W6M5M2"/>
<accession>A0A9W6M5M2</accession>
<evidence type="ECO:0008006" key="5">
    <source>
        <dbReference type="Google" id="ProtNLM"/>
    </source>
</evidence>
<organism evidence="3 4">
    <name type="scientific">Microbacterium dextranolyticum</name>
    <dbReference type="NCBI Taxonomy" id="36806"/>
    <lineage>
        <taxon>Bacteria</taxon>
        <taxon>Bacillati</taxon>
        <taxon>Actinomycetota</taxon>
        <taxon>Actinomycetes</taxon>
        <taxon>Micrococcales</taxon>
        <taxon>Microbacteriaceae</taxon>
        <taxon>Microbacterium</taxon>
    </lineage>
</organism>
<evidence type="ECO:0000256" key="2">
    <source>
        <dbReference type="SAM" id="Phobius"/>
    </source>
</evidence>